<name>A0A0F7KHC4_9PROT</name>
<evidence type="ECO:0000313" key="4">
    <source>
        <dbReference type="Proteomes" id="UP000324176"/>
    </source>
</evidence>
<reference evidence="1 3" key="2">
    <citation type="journal article" date="2016" name="Genome Announc.">
        <title>Genome Sequence of Nitrosomonas communis Strain Nm2, a Mesophilic Ammonia-Oxidizing Bacterium Isolated from Mediterranean Soil.</title>
        <authorList>
            <person name="Kozlowski J.A."/>
            <person name="Kits K.D."/>
            <person name="Stein L.Y."/>
        </authorList>
    </citation>
    <scope>NUCLEOTIDE SEQUENCE [LARGE SCALE GENOMIC DNA]</scope>
    <source>
        <strain evidence="1 3">Nm2</strain>
    </source>
</reference>
<dbReference type="Proteomes" id="UP000034156">
    <property type="component" value="Chromosome"/>
</dbReference>
<reference evidence="3" key="1">
    <citation type="submission" date="2015-05" db="EMBL/GenBank/DDBJ databases">
        <title>Draft genome of Nitrosomonas communis strain Nm2.</title>
        <authorList>
            <person name="Kozlowski J.A."/>
            <person name="Kits K.D."/>
            <person name="Stein L.Y."/>
        </authorList>
    </citation>
    <scope>NUCLEOTIDE SEQUENCE [LARGE SCALE GENOMIC DNA]</scope>
    <source>
        <strain evidence="3">Nm2</strain>
    </source>
</reference>
<organism evidence="1 3">
    <name type="scientific">Nitrosomonas communis</name>
    <dbReference type="NCBI Taxonomy" id="44574"/>
    <lineage>
        <taxon>Bacteria</taxon>
        <taxon>Pseudomonadati</taxon>
        <taxon>Pseudomonadota</taxon>
        <taxon>Betaproteobacteria</taxon>
        <taxon>Nitrosomonadales</taxon>
        <taxon>Nitrosomonadaceae</taxon>
        <taxon>Nitrosomonas</taxon>
    </lineage>
</organism>
<keyword evidence="3" id="KW-1185">Reference proteome</keyword>
<dbReference type="PATRIC" id="fig|44574.3.peg.3212"/>
<reference evidence="2 4" key="3">
    <citation type="submission" date="2019-07" db="EMBL/GenBank/DDBJ databases">
        <title>Active sludge and wastewater microbial communities from Klosterneuburg, Austria.</title>
        <authorList>
            <person name="Wagner M."/>
        </authorList>
    </citation>
    <scope>NUCLEOTIDE SEQUENCE [LARGE SCALE GENOMIC DNA]</scope>
    <source>
        <strain evidence="2 4">Nm2</strain>
    </source>
</reference>
<gene>
    <name evidence="1" type="ORF">AAW31_13200</name>
    <name evidence="2" type="ORF">BCL69_10832</name>
</gene>
<dbReference type="AlphaFoldDB" id="A0A0F7KHC4"/>
<evidence type="ECO:0000313" key="3">
    <source>
        <dbReference type="Proteomes" id="UP000034156"/>
    </source>
</evidence>
<sequence length="84" mass="9357">MPGIGKGGFDILPFVEGRFVHDSHAGGQELGQEVRYNPCMEDVGVDIRHVETGQYVSFSHPKTSCFLRLPMPKINHLNSPRAIH</sequence>
<dbReference type="EMBL" id="VNHT01000083">
    <property type="protein sequence ID" value="TYP75781.1"/>
    <property type="molecule type" value="Genomic_DNA"/>
</dbReference>
<dbReference type="KEGG" id="nco:AAW31_13200"/>
<accession>A0A0F7KHC4</accession>
<dbReference type="EMBL" id="CP011451">
    <property type="protein sequence ID" value="AKH38533.1"/>
    <property type="molecule type" value="Genomic_DNA"/>
</dbReference>
<evidence type="ECO:0000313" key="1">
    <source>
        <dbReference type="EMBL" id="AKH38533.1"/>
    </source>
</evidence>
<evidence type="ECO:0000313" key="2">
    <source>
        <dbReference type="EMBL" id="TYP75781.1"/>
    </source>
</evidence>
<protein>
    <submittedName>
        <fullName evidence="1">Uncharacterized protein</fullName>
    </submittedName>
</protein>
<dbReference type="Proteomes" id="UP000324176">
    <property type="component" value="Unassembled WGS sequence"/>
</dbReference>
<proteinExistence type="predicted"/>